<comment type="caution">
    <text evidence="1">The sequence shown here is derived from an EMBL/GenBank/DDBJ whole genome shotgun (WGS) entry which is preliminary data.</text>
</comment>
<dbReference type="AlphaFoldDB" id="A0AAE1VEU5"/>
<evidence type="ECO:0000313" key="2">
    <source>
        <dbReference type="Proteomes" id="UP001291623"/>
    </source>
</evidence>
<dbReference type="Proteomes" id="UP001291623">
    <property type="component" value="Unassembled WGS sequence"/>
</dbReference>
<proteinExistence type="predicted"/>
<name>A0AAE1VEU5_9SOLA</name>
<reference evidence="1" key="1">
    <citation type="submission" date="2023-12" db="EMBL/GenBank/DDBJ databases">
        <title>Genome assembly of Anisodus tanguticus.</title>
        <authorList>
            <person name="Wang Y.-J."/>
        </authorList>
    </citation>
    <scope>NUCLEOTIDE SEQUENCE</scope>
    <source>
        <strain evidence="1">KB-2021</strain>
        <tissue evidence="1">Leaf</tissue>
    </source>
</reference>
<sequence>MAFIKTNDVPLKDVTVVASVDLSNADPITRCKFKTSGLDGSEYFTSLEIVKKSKSQMTVVTTIPGGNIATMLFDKFSQTGCNFGESENSTDSPISMKVNDLIADATDMTKKFTMMEQTIEALKKSLDDKNLQIAQLMNRLETFATIELSHVPPCSPGFPPKIRKIIC</sequence>
<evidence type="ECO:0000313" key="1">
    <source>
        <dbReference type="EMBL" id="KAK4358839.1"/>
    </source>
</evidence>
<dbReference type="EMBL" id="JAVYJV010000011">
    <property type="protein sequence ID" value="KAK4358839.1"/>
    <property type="molecule type" value="Genomic_DNA"/>
</dbReference>
<accession>A0AAE1VEU5</accession>
<keyword evidence="2" id="KW-1185">Reference proteome</keyword>
<organism evidence="1 2">
    <name type="scientific">Anisodus tanguticus</name>
    <dbReference type="NCBI Taxonomy" id="243964"/>
    <lineage>
        <taxon>Eukaryota</taxon>
        <taxon>Viridiplantae</taxon>
        <taxon>Streptophyta</taxon>
        <taxon>Embryophyta</taxon>
        <taxon>Tracheophyta</taxon>
        <taxon>Spermatophyta</taxon>
        <taxon>Magnoliopsida</taxon>
        <taxon>eudicotyledons</taxon>
        <taxon>Gunneridae</taxon>
        <taxon>Pentapetalae</taxon>
        <taxon>asterids</taxon>
        <taxon>lamiids</taxon>
        <taxon>Solanales</taxon>
        <taxon>Solanaceae</taxon>
        <taxon>Solanoideae</taxon>
        <taxon>Hyoscyameae</taxon>
        <taxon>Anisodus</taxon>
    </lineage>
</organism>
<protein>
    <submittedName>
        <fullName evidence="1">Uncharacterized protein</fullName>
    </submittedName>
</protein>
<gene>
    <name evidence="1" type="ORF">RND71_021068</name>
</gene>